<sequence>MKQKLQQIASDLERINRDLRREEQVMSEELRDRRAKGLEGEAAIEHYNAWMAASGMEHLMTK</sequence>
<protein>
    <submittedName>
        <fullName evidence="2">Uncharacterized protein</fullName>
    </submittedName>
</protein>
<proteinExistence type="predicted"/>
<dbReference type="EMBL" id="QRIN01000121">
    <property type="protein sequence ID" value="RHG60990.1"/>
    <property type="molecule type" value="Genomic_DNA"/>
</dbReference>
<keyword evidence="1" id="KW-0175">Coiled coil</keyword>
<dbReference type="RefSeq" id="WP_118201848.1">
    <property type="nucleotide sequence ID" value="NZ_QRIE01000119.1"/>
</dbReference>
<evidence type="ECO:0000256" key="1">
    <source>
        <dbReference type="SAM" id="Coils"/>
    </source>
</evidence>
<comment type="caution">
    <text evidence="2">The sequence shown here is derived from an EMBL/GenBank/DDBJ whole genome shotgun (WGS) entry which is preliminary data.</text>
</comment>
<feature type="coiled-coil region" evidence="1">
    <location>
        <begin position="2"/>
        <end position="32"/>
    </location>
</feature>
<reference evidence="2 3" key="1">
    <citation type="submission" date="2018-08" db="EMBL/GenBank/DDBJ databases">
        <title>A genome reference for cultivated species of the human gut microbiota.</title>
        <authorList>
            <person name="Zou Y."/>
            <person name="Xue W."/>
            <person name="Luo G."/>
        </authorList>
    </citation>
    <scope>NUCLEOTIDE SEQUENCE [LARGE SCALE GENOMIC DNA]</scope>
    <source>
        <strain evidence="2 3">AM22-1</strain>
    </source>
</reference>
<name>A0A414UD81_9BACT</name>
<dbReference type="Proteomes" id="UP000286501">
    <property type="component" value="Unassembled WGS sequence"/>
</dbReference>
<accession>A0A414UD81</accession>
<organism evidence="2 3">
    <name type="scientific">Segatella copri</name>
    <dbReference type="NCBI Taxonomy" id="165179"/>
    <lineage>
        <taxon>Bacteria</taxon>
        <taxon>Pseudomonadati</taxon>
        <taxon>Bacteroidota</taxon>
        <taxon>Bacteroidia</taxon>
        <taxon>Bacteroidales</taxon>
        <taxon>Prevotellaceae</taxon>
        <taxon>Segatella</taxon>
    </lineage>
</organism>
<evidence type="ECO:0000313" key="2">
    <source>
        <dbReference type="EMBL" id="RHG60990.1"/>
    </source>
</evidence>
<evidence type="ECO:0000313" key="3">
    <source>
        <dbReference type="Proteomes" id="UP000286501"/>
    </source>
</evidence>
<dbReference type="AlphaFoldDB" id="A0A414UD81"/>
<gene>
    <name evidence="2" type="ORF">DW250_15635</name>
</gene>